<evidence type="ECO:0000256" key="3">
    <source>
        <dbReference type="ARBA" id="ARBA00022840"/>
    </source>
</evidence>
<name>A0AAW4FSJ9_9HYPH</name>
<keyword evidence="3 4" id="KW-0067">ATP-binding</keyword>
<evidence type="ECO:0000256" key="2">
    <source>
        <dbReference type="ARBA" id="ARBA00022741"/>
    </source>
</evidence>
<accession>A0AAW4FSJ9</accession>
<evidence type="ECO:0000313" key="7">
    <source>
        <dbReference type="Proteomes" id="UP000744980"/>
    </source>
</evidence>
<dbReference type="Pfam" id="PF21360">
    <property type="entry name" value="PylC-like_N"/>
    <property type="match status" value="1"/>
</dbReference>
<dbReference type="PROSITE" id="PS50975">
    <property type="entry name" value="ATP_GRASP"/>
    <property type="match status" value="1"/>
</dbReference>
<evidence type="ECO:0000313" key="6">
    <source>
        <dbReference type="EMBL" id="MBM3094279.1"/>
    </source>
</evidence>
<evidence type="ECO:0000259" key="5">
    <source>
        <dbReference type="PROSITE" id="PS50975"/>
    </source>
</evidence>
<dbReference type="InterPro" id="IPR003806">
    <property type="entry name" value="ATP-grasp_PylC-type"/>
</dbReference>
<organism evidence="6 7">
    <name type="scientific">Ensifer canadensis</name>
    <dbReference type="NCBI Taxonomy" id="555315"/>
    <lineage>
        <taxon>Bacteria</taxon>
        <taxon>Pseudomonadati</taxon>
        <taxon>Pseudomonadota</taxon>
        <taxon>Alphaproteobacteria</taxon>
        <taxon>Hyphomicrobiales</taxon>
        <taxon>Rhizobiaceae</taxon>
        <taxon>Sinorhizobium/Ensifer group</taxon>
        <taxon>Ensifer</taxon>
    </lineage>
</organism>
<dbReference type="RefSeq" id="WP_057220972.1">
    <property type="nucleotide sequence ID" value="NZ_CP083374.1"/>
</dbReference>
<dbReference type="EMBL" id="WXFA01000024">
    <property type="protein sequence ID" value="MBM3094279.1"/>
    <property type="molecule type" value="Genomic_DNA"/>
</dbReference>
<feature type="domain" description="ATP-grasp" evidence="5">
    <location>
        <begin position="125"/>
        <end position="297"/>
    </location>
</feature>
<dbReference type="AlphaFoldDB" id="A0AAW4FSJ9"/>
<protein>
    <submittedName>
        <fullName evidence="6">ATP-grasp domain-containing protein</fullName>
    </submittedName>
</protein>
<dbReference type="PANTHER" id="PTHR43585">
    <property type="entry name" value="FUMIPYRROLE BIOSYNTHESIS PROTEIN C"/>
    <property type="match status" value="1"/>
</dbReference>
<dbReference type="GO" id="GO:0046872">
    <property type="term" value="F:metal ion binding"/>
    <property type="evidence" value="ECO:0007669"/>
    <property type="project" value="InterPro"/>
</dbReference>
<dbReference type="SUPFAM" id="SSF56059">
    <property type="entry name" value="Glutathione synthetase ATP-binding domain-like"/>
    <property type="match status" value="1"/>
</dbReference>
<keyword evidence="1" id="KW-0436">Ligase</keyword>
<comment type="caution">
    <text evidence="6">The sequence shown here is derived from an EMBL/GenBank/DDBJ whole genome shotgun (WGS) entry which is preliminary data.</text>
</comment>
<keyword evidence="7" id="KW-1185">Reference proteome</keyword>
<gene>
    <name evidence="6" type="ORF">GFB56_26405</name>
</gene>
<dbReference type="InterPro" id="IPR011761">
    <property type="entry name" value="ATP-grasp"/>
</dbReference>
<dbReference type="PANTHER" id="PTHR43585:SF2">
    <property type="entry name" value="ATP-GRASP ENZYME FSQD"/>
    <property type="match status" value="1"/>
</dbReference>
<dbReference type="InterPro" id="IPR052032">
    <property type="entry name" value="ATP-dep_AA_Ligase"/>
</dbReference>
<reference evidence="6 7" key="1">
    <citation type="submission" date="2020-01" db="EMBL/GenBank/DDBJ databases">
        <title>Draft genome assembly of Ensifer adhaerens T173.</title>
        <authorList>
            <person name="Craig J.E."/>
            <person name="Stinchcombe J.R."/>
        </authorList>
    </citation>
    <scope>NUCLEOTIDE SEQUENCE [LARGE SCALE GENOMIC DNA]</scope>
    <source>
        <strain evidence="6 7">T173</strain>
    </source>
</reference>
<sequence>MSRRELCVLFSSAGRRVELIQCFRAAAARLDVTLRVIACDRRPELSAACHTADRAYAVPSCDDEAFIDAVADICRTENVDLVVPTIDPELLPFSLNTERFAEAGTRIHVSQPLVVEIARDKLRTMHTFHRAGLAVPRTDTLENARQAISDWTWPVFVKPRSGSASRSISMIRDPSALPKDCAEPMIVQEYLSGPEYTISMFIDRDGVARSCIAHERLSVRAGEVEKGRTVRLSELPALARGMAEALPDARGALCFQAIADATRGLQVIELNARFGGGYPLADHAGACFAQWLLEEVAGLPVSANDDWRDGVLMLRYDQALFDG</sequence>
<evidence type="ECO:0000256" key="4">
    <source>
        <dbReference type="PROSITE-ProRule" id="PRU00409"/>
    </source>
</evidence>
<dbReference type="GO" id="GO:0005524">
    <property type="term" value="F:ATP binding"/>
    <property type="evidence" value="ECO:0007669"/>
    <property type="project" value="UniProtKB-UniRule"/>
</dbReference>
<proteinExistence type="predicted"/>
<dbReference type="InterPro" id="IPR048764">
    <property type="entry name" value="PylC_N"/>
</dbReference>
<keyword evidence="2 4" id="KW-0547">Nucleotide-binding</keyword>
<evidence type="ECO:0000256" key="1">
    <source>
        <dbReference type="ARBA" id="ARBA00022598"/>
    </source>
</evidence>
<dbReference type="Pfam" id="PF02655">
    <property type="entry name" value="ATP-grasp_3"/>
    <property type="match status" value="1"/>
</dbReference>
<dbReference type="Gene3D" id="3.40.50.20">
    <property type="match status" value="1"/>
</dbReference>
<dbReference type="Proteomes" id="UP000744980">
    <property type="component" value="Unassembled WGS sequence"/>
</dbReference>
<dbReference type="GO" id="GO:0016874">
    <property type="term" value="F:ligase activity"/>
    <property type="evidence" value="ECO:0007669"/>
    <property type="project" value="UniProtKB-KW"/>
</dbReference>
<dbReference type="Gene3D" id="3.30.1490.20">
    <property type="entry name" value="ATP-grasp fold, A domain"/>
    <property type="match status" value="1"/>
</dbReference>
<dbReference type="Gene3D" id="3.30.470.20">
    <property type="entry name" value="ATP-grasp fold, B domain"/>
    <property type="match status" value="1"/>
</dbReference>
<dbReference type="InterPro" id="IPR013815">
    <property type="entry name" value="ATP_grasp_subdomain_1"/>
</dbReference>